<feature type="transmembrane region" description="Helical" evidence="1">
    <location>
        <begin position="68"/>
        <end position="91"/>
    </location>
</feature>
<feature type="transmembrane region" description="Helical" evidence="1">
    <location>
        <begin position="20"/>
        <end position="48"/>
    </location>
</feature>
<dbReference type="Proteomes" id="UP000317155">
    <property type="component" value="Unassembled WGS sequence"/>
</dbReference>
<dbReference type="RefSeq" id="WP_140396602.1">
    <property type="nucleotide sequence ID" value="NZ_FOJJ01000010.1"/>
</dbReference>
<organism evidence="2 3">
    <name type="scientific">Trichloromonas acetexigens</name>
    <dbReference type="NCBI Taxonomy" id="38815"/>
    <lineage>
        <taxon>Bacteria</taxon>
        <taxon>Pseudomonadati</taxon>
        <taxon>Thermodesulfobacteriota</taxon>
        <taxon>Desulfuromonadia</taxon>
        <taxon>Desulfuromonadales</taxon>
        <taxon>Trichloromonadaceae</taxon>
        <taxon>Trichloromonas</taxon>
    </lineage>
</organism>
<dbReference type="OrthoDB" id="5405820at2"/>
<dbReference type="EMBL" id="VJVV01000018">
    <property type="protein sequence ID" value="TRO78413.1"/>
    <property type="molecule type" value="Genomic_DNA"/>
</dbReference>
<reference evidence="2 3" key="1">
    <citation type="submission" date="2019-07" db="EMBL/GenBank/DDBJ databases">
        <title>Insights of Desulfuromonas acetexigens electromicrobiology.</title>
        <authorList>
            <person name="Katuri K."/>
            <person name="Sapireddy V."/>
            <person name="Shaw D.R."/>
            <person name="Saikaly P."/>
        </authorList>
    </citation>
    <scope>NUCLEOTIDE SEQUENCE [LARGE SCALE GENOMIC DNA]</scope>
    <source>
        <strain evidence="2 3">2873</strain>
    </source>
</reference>
<gene>
    <name evidence="2" type="ORF">FL622_16370</name>
</gene>
<comment type="caution">
    <text evidence="2">The sequence shown here is derived from an EMBL/GenBank/DDBJ whole genome shotgun (WGS) entry which is preliminary data.</text>
</comment>
<evidence type="ECO:0008006" key="4">
    <source>
        <dbReference type="Google" id="ProtNLM"/>
    </source>
</evidence>
<name>A0A550J5K0_9BACT</name>
<evidence type="ECO:0000313" key="2">
    <source>
        <dbReference type="EMBL" id="TRO78413.1"/>
    </source>
</evidence>
<sequence>MQDKRPYKRKLLNLSVNRKIQFRMIFGISSILFVCLFISSAVYFQLANQEIESSFKMFHIKARNFLDLLLPVVGLSFVVSLGCGVLASLFFPKSYAGALYRIEADLKKVVDTADLTVRIKLREGDQATLLAAQTNALLEDFRGRIAHAQTELEKLEALCQPGTVIHQQDLKGVHQQLQTQIGNIKI</sequence>
<keyword evidence="1" id="KW-0472">Membrane</keyword>
<evidence type="ECO:0000256" key="1">
    <source>
        <dbReference type="SAM" id="Phobius"/>
    </source>
</evidence>
<keyword evidence="1" id="KW-0812">Transmembrane</keyword>
<keyword evidence="1" id="KW-1133">Transmembrane helix</keyword>
<dbReference type="AlphaFoldDB" id="A0A550J5K0"/>
<protein>
    <recommendedName>
        <fullName evidence="4">Methyl-accepting chemotaxis protein</fullName>
    </recommendedName>
</protein>
<accession>A0A550J5K0</accession>
<evidence type="ECO:0000313" key="3">
    <source>
        <dbReference type="Proteomes" id="UP000317155"/>
    </source>
</evidence>
<keyword evidence="3" id="KW-1185">Reference proteome</keyword>
<proteinExistence type="predicted"/>